<dbReference type="CDD" id="cd03768">
    <property type="entry name" value="SR_ResInv"/>
    <property type="match status" value="1"/>
</dbReference>
<dbReference type="InterPro" id="IPR009057">
    <property type="entry name" value="Homeodomain-like_sf"/>
</dbReference>
<protein>
    <submittedName>
        <fullName evidence="8">Resolvase</fullName>
    </submittedName>
</protein>
<name>A0A9X6V4A0_BACTU</name>
<dbReference type="SMART" id="SM00857">
    <property type="entry name" value="Resolvase"/>
    <property type="match status" value="1"/>
</dbReference>
<keyword evidence="2" id="KW-0229">DNA integration</keyword>
<dbReference type="PROSITE" id="PS51736">
    <property type="entry name" value="RECOMBINASES_3"/>
    <property type="match status" value="1"/>
</dbReference>
<comment type="caution">
    <text evidence="8">The sequence shown here is derived from an EMBL/GenBank/DDBJ whole genome shotgun (WGS) entry which is preliminary data.</text>
</comment>
<feature type="domain" description="Resolvase/invertase-type recombinase catalytic" evidence="7">
    <location>
        <begin position="1"/>
        <end position="134"/>
    </location>
</feature>
<dbReference type="Gene3D" id="3.40.50.1390">
    <property type="entry name" value="Resolvase, N-terminal catalytic domain"/>
    <property type="match status" value="1"/>
</dbReference>
<comment type="similarity">
    <text evidence="1">Belongs to the site-specific recombinase resolvase family.</text>
</comment>
<dbReference type="GO" id="GO:0000150">
    <property type="term" value="F:DNA strand exchange activity"/>
    <property type="evidence" value="ECO:0007669"/>
    <property type="project" value="InterPro"/>
</dbReference>
<dbReference type="AlphaFoldDB" id="A0A9X6V4A0"/>
<sequence length="184" mass="20622">MLIGYARVSTHDQNLDLQKDALIQAGCKRIFTDVVSESTSSRSGLDEALDYVREGDTLVVWKLDRLGRFLKHLIETINILNEEGIAFRSLQENMDTSTSGGKLIFHVFGALAEFEREMIQERTQAGLSAARARGRLGGRPKVMDTTQVSMVKSLMKDPNYSTEDICNTLGVSRATLYRYLQKAK</sequence>
<keyword evidence="3" id="KW-0238">DNA-binding</keyword>
<dbReference type="FunFam" id="3.40.50.1390:FF:000001">
    <property type="entry name" value="DNA recombinase"/>
    <property type="match status" value="1"/>
</dbReference>
<feature type="active site" description="O-(5'-phospho-DNA)-serine intermediate" evidence="5 6">
    <location>
        <position position="9"/>
    </location>
</feature>
<evidence type="ECO:0000256" key="1">
    <source>
        <dbReference type="ARBA" id="ARBA00009913"/>
    </source>
</evidence>
<dbReference type="Gene3D" id="1.10.10.60">
    <property type="entry name" value="Homeodomain-like"/>
    <property type="match status" value="1"/>
</dbReference>
<dbReference type="EMBL" id="NTUS01000219">
    <property type="protein sequence ID" value="PFA82549.1"/>
    <property type="molecule type" value="Genomic_DNA"/>
</dbReference>
<dbReference type="PANTHER" id="PTHR30461">
    <property type="entry name" value="DNA-INVERTASE FROM LAMBDOID PROPHAGE"/>
    <property type="match status" value="1"/>
</dbReference>
<gene>
    <name evidence="8" type="ORF">CN398_33795</name>
</gene>
<dbReference type="SUPFAM" id="SSF53041">
    <property type="entry name" value="Resolvase-like"/>
    <property type="match status" value="1"/>
</dbReference>
<dbReference type="Pfam" id="PF00239">
    <property type="entry name" value="Resolvase"/>
    <property type="match status" value="1"/>
</dbReference>
<proteinExistence type="inferred from homology"/>
<evidence type="ECO:0000256" key="5">
    <source>
        <dbReference type="PIRSR" id="PIRSR606118-50"/>
    </source>
</evidence>
<dbReference type="PROSITE" id="PS00397">
    <property type="entry name" value="RECOMBINASES_1"/>
    <property type="match status" value="1"/>
</dbReference>
<evidence type="ECO:0000256" key="4">
    <source>
        <dbReference type="ARBA" id="ARBA00023172"/>
    </source>
</evidence>
<evidence type="ECO:0000256" key="6">
    <source>
        <dbReference type="PROSITE-ProRule" id="PRU10137"/>
    </source>
</evidence>
<dbReference type="InterPro" id="IPR006120">
    <property type="entry name" value="Resolvase_HTH_dom"/>
</dbReference>
<keyword evidence="4" id="KW-0233">DNA recombination</keyword>
<dbReference type="PROSITE" id="PS00398">
    <property type="entry name" value="RECOMBINASES_2"/>
    <property type="match status" value="1"/>
</dbReference>
<dbReference type="CDD" id="cd00569">
    <property type="entry name" value="HTH_Hin_like"/>
    <property type="match status" value="1"/>
</dbReference>
<dbReference type="InterPro" id="IPR036162">
    <property type="entry name" value="Resolvase-like_N_sf"/>
</dbReference>
<reference evidence="8 9" key="1">
    <citation type="submission" date="2017-09" db="EMBL/GenBank/DDBJ databases">
        <title>Large-scale bioinformatics analysis of Bacillus genomes uncovers conserved roles of natural products in bacterial physiology.</title>
        <authorList>
            <consortium name="Agbiome Team Llc"/>
            <person name="Bleich R.M."/>
            <person name="Kirk G.J."/>
            <person name="Santa Maria K.C."/>
            <person name="Allen S.E."/>
            <person name="Farag S."/>
            <person name="Shank E.A."/>
            <person name="Bowers A."/>
        </authorList>
    </citation>
    <scope>NUCLEOTIDE SEQUENCE [LARGE SCALE GENOMIC DNA]</scope>
    <source>
        <strain evidence="8 9">AFS015413</strain>
    </source>
</reference>
<dbReference type="Proteomes" id="UP000220397">
    <property type="component" value="Unassembled WGS sequence"/>
</dbReference>
<evidence type="ECO:0000313" key="9">
    <source>
        <dbReference type="Proteomes" id="UP000220397"/>
    </source>
</evidence>
<accession>A0A9X6V4A0</accession>
<dbReference type="RefSeq" id="WP_042596034.1">
    <property type="nucleotide sequence ID" value="NZ_JARSYC010000218.1"/>
</dbReference>
<dbReference type="GO" id="GO:0003677">
    <property type="term" value="F:DNA binding"/>
    <property type="evidence" value="ECO:0007669"/>
    <property type="project" value="UniProtKB-KW"/>
</dbReference>
<dbReference type="PANTHER" id="PTHR30461:SF2">
    <property type="entry name" value="SERINE RECOMBINASE PINE-RELATED"/>
    <property type="match status" value="1"/>
</dbReference>
<dbReference type="InterPro" id="IPR050639">
    <property type="entry name" value="SSR_resolvase"/>
</dbReference>
<dbReference type="Pfam" id="PF02796">
    <property type="entry name" value="HTH_7"/>
    <property type="match status" value="1"/>
</dbReference>
<dbReference type="GO" id="GO:0015074">
    <property type="term" value="P:DNA integration"/>
    <property type="evidence" value="ECO:0007669"/>
    <property type="project" value="UniProtKB-KW"/>
</dbReference>
<evidence type="ECO:0000259" key="7">
    <source>
        <dbReference type="PROSITE" id="PS51736"/>
    </source>
</evidence>
<evidence type="ECO:0000256" key="3">
    <source>
        <dbReference type="ARBA" id="ARBA00023125"/>
    </source>
</evidence>
<evidence type="ECO:0000313" key="8">
    <source>
        <dbReference type="EMBL" id="PFA82549.1"/>
    </source>
</evidence>
<dbReference type="SUPFAM" id="SSF46689">
    <property type="entry name" value="Homeodomain-like"/>
    <property type="match status" value="1"/>
</dbReference>
<organism evidence="8 9">
    <name type="scientific">Bacillus thuringiensis</name>
    <dbReference type="NCBI Taxonomy" id="1428"/>
    <lineage>
        <taxon>Bacteria</taxon>
        <taxon>Bacillati</taxon>
        <taxon>Bacillota</taxon>
        <taxon>Bacilli</taxon>
        <taxon>Bacillales</taxon>
        <taxon>Bacillaceae</taxon>
        <taxon>Bacillus</taxon>
        <taxon>Bacillus cereus group</taxon>
    </lineage>
</organism>
<evidence type="ECO:0000256" key="2">
    <source>
        <dbReference type="ARBA" id="ARBA00022908"/>
    </source>
</evidence>
<dbReference type="InterPro" id="IPR006118">
    <property type="entry name" value="Recombinase_CS"/>
</dbReference>
<dbReference type="InterPro" id="IPR006119">
    <property type="entry name" value="Resolv_N"/>
</dbReference>